<feature type="transmembrane region" description="Helical" evidence="5">
    <location>
        <begin position="306"/>
        <end position="327"/>
    </location>
</feature>
<evidence type="ECO:0000256" key="1">
    <source>
        <dbReference type="ARBA" id="ARBA00004141"/>
    </source>
</evidence>
<keyword evidence="3 5" id="KW-1133">Transmembrane helix</keyword>
<dbReference type="Gene3D" id="1.10.238.10">
    <property type="entry name" value="EF-hand"/>
    <property type="match status" value="1"/>
</dbReference>
<dbReference type="AlphaFoldDB" id="A0A7S0IFE1"/>
<reference evidence="7" key="1">
    <citation type="submission" date="2021-01" db="EMBL/GenBank/DDBJ databases">
        <authorList>
            <person name="Corre E."/>
            <person name="Pelletier E."/>
            <person name="Niang G."/>
            <person name="Scheremetjew M."/>
            <person name="Finn R."/>
            <person name="Kale V."/>
            <person name="Holt S."/>
            <person name="Cochrane G."/>
            <person name="Meng A."/>
            <person name="Brown T."/>
            <person name="Cohen L."/>
        </authorList>
    </citation>
    <scope>NUCLEOTIDE SEQUENCE</scope>
    <source>
        <strain evidence="7">CCMP1723</strain>
    </source>
</reference>
<dbReference type="EMBL" id="HBEQ01009389">
    <property type="protein sequence ID" value="CAD8520113.1"/>
    <property type="molecule type" value="Transcribed_RNA"/>
</dbReference>
<evidence type="ECO:0000256" key="2">
    <source>
        <dbReference type="ARBA" id="ARBA00022692"/>
    </source>
</evidence>
<dbReference type="InterPro" id="IPR018247">
    <property type="entry name" value="EF_Hand_1_Ca_BS"/>
</dbReference>
<organism evidence="7">
    <name type="scientific">Micromonas pusilla</name>
    <name type="common">Picoplanktonic green alga</name>
    <name type="synonym">Chromulina pusilla</name>
    <dbReference type="NCBI Taxonomy" id="38833"/>
    <lineage>
        <taxon>Eukaryota</taxon>
        <taxon>Viridiplantae</taxon>
        <taxon>Chlorophyta</taxon>
        <taxon>Mamiellophyceae</taxon>
        <taxon>Mamiellales</taxon>
        <taxon>Mamiellaceae</taxon>
        <taxon>Micromonas</taxon>
    </lineage>
</organism>
<comment type="subcellular location">
    <subcellularLocation>
        <location evidence="1">Membrane</location>
        <topology evidence="1">Multi-pass membrane protein</topology>
    </subcellularLocation>
</comment>
<keyword evidence="4 5" id="KW-0472">Membrane</keyword>
<dbReference type="PROSITE" id="PS50222">
    <property type="entry name" value="EF_HAND_2"/>
    <property type="match status" value="1"/>
</dbReference>
<gene>
    <name evidence="7" type="ORF">MCOM1403_LOCUS7539</name>
</gene>
<feature type="transmembrane region" description="Helical" evidence="5">
    <location>
        <begin position="213"/>
        <end position="231"/>
    </location>
</feature>
<protein>
    <recommendedName>
        <fullName evidence="6">EF-hand domain-containing protein</fullName>
    </recommendedName>
</protein>
<dbReference type="PANTHER" id="PTHR21706">
    <property type="entry name" value="TRANSMEMBRANE PROTEIN 65"/>
    <property type="match status" value="1"/>
</dbReference>
<evidence type="ECO:0000313" key="7">
    <source>
        <dbReference type="EMBL" id="CAD8520113.1"/>
    </source>
</evidence>
<dbReference type="PANTHER" id="PTHR21706:SF15">
    <property type="entry name" value="TRANSMEMBRANE PROTEIN 65"/>
    <property type="match status" value="1"/>
</dbReference>
<feature type="domain" description="EF-hand" evidence="6">
    <location>
        <begin position="140"/>
        <end position="175"/>
    </location>
</feature>
<dbReference type="GO" id="GO:0005739">
    <property type="term" value="C:mitochondrion"/>
    <property type="evidence" value="ECO:0007669"/>
    <property type="project" value="TreeGrafter"/>
</dbReference>
<proteinExistence type="predicted"/>
<keyword evidence="2 5" id="KW-0812">Transmembrane</keyword>
<sequence length="352" mass="36837">MLRSATSRVASMGPRAVVSIHARALAAPLAADAVAGAFGGDFNNGRGGGALTSPGLDDNPIARRFPAAIHTTSLAASSSSSSSELLPVRPELLPATSDDANGLVRGMSPAQRTAMLSALLRAEHGDESVVLTRGGSARRLSAGQMEALFTAADADGSGRVDRAEFDKFLRSRFFLDLHPRHPMPLLDHVDDQQIDELHNNGASTSATPVSRDVLMAVFMAQAIPFVGFGFMDNMIMIAAGEYIERSIGATLALSTMAAAGLGNLLSDIVGVATSSKIEAYAERAGFKSPVLTAAQEATRGPRMAKVMGAIIGISVGCLLGMFPLMFFDADEVAHEKEREEEKLALARANEAG</sequence>
<accession>A0A7S0IFE1</accession>
<evidence type="ECO:0000256" key="4">
    <source>
        <dbReference type="ARBA" id="ARBA00023136"/>
    </source>
</evidence>
<evidence type="ECO:0000259" key="6">
    <source>
        <dbReference type="PROSITE" id="PS50222"/>
    </source>
</evidence>
<evidence type="ECO:0000256" key="3">
    <source>
        <dbReference type="ARBA" id="ARBA00022989"/>
    </source>
</evidence>
<dbReference type="PROSITE" id="PS00018">
    <property type="entry name" value="EF_HAND_1"/>
    <property type="match status" value="1"/>
</dbReference>
<dbReference type="GO" id="GO:0005509">
    <property type="term" value="F:calcium ion binding"/>
    <property type="evidence" value="ECO:0007669"/>
    <property type="project" value="InterPro"/>
</dbReference>
<dbReference type="Pfam" id="PF10507">
    <property type="entry name" value="TMEM65"/>
    <property type="match status" value="1"/>
</dbReference>
<dbReference type="InterPro" id="IPR002048">
    <property type="entry name" value="EF_hand_dom"/>
</dbReference>
<name>A0A7S0IFE1_MICPS</name>
<dbReference type="GO" id="GO:0016020">
    <property type="term" value="C:membrane"/>
    <property type="evidence" value="ECO:0007669"/>
    <property type="project" value="UniProtKB-SubCell"/>
</dbReference>
<evidence type="ECO:0000256" key="5">
    <source>
        <dbReference type="SAM" id="Phobius"/>
    </source>
</evidence>
<dbReference type="InterPro" id="IPR019537">
    <property type="entry name" value="TMEM65"/>
</dbReference>